<dbReference type="Proteomes" id="UP000031419">
    <property type="component" value="Unassembled WGS sequence"/>
</dbReference>
<feature type="transmembrane region" description="Helical" evidence="7">
    <location>
        <begin position="163"/>
        <end position="184"/>
    </location>
</feature>
<feature type="transmembrane region" description="Helical" evidence="7">
    <location>
        <begin position="231"/>
        <end position="256"/>
    </location>
</feature>
<gene>
    <name evidence="9" type="ORF">GU90_03290</name>
</gene>
<dbReference type="CDD" id="cd06173">
    <property type="entry name" value="MFS_MefA_like"/>
    <property type="match status" value="1"/>
</dbReference>
<dbReference type="GO" id="GO:0005886">
    <property type="term" value="C:plasma membrane"/>
    <property type="evidence" value="ECO:0007669"/>
    <property type="project" value="UniProtKB-SubCell"/>
</dbReference>
<dbReference type="PROSITE" id="PS50850">
    <property type="entry name" value="MFS"/>
    <property type="match status" value="1"/>
</dbReference>
<dbReference type="EMBL" id="JNVU01000012">
    <property type="protein sequence ID" value="KEI45481.1"/>
    <property type="molecule type" value="Genomic_DNA"/>
</dbReference>
<evidence type="ECO:0000313" key="10">
    <source>
        <dbReference type="Proteomes" id="UP000031419"/>
    </source>
</evidence>
<keyword evidence="4 7" id="KW-0812">Transmembrane</keyword>
<keyword evidence="5 7" id="KW-1133">Transmembrane helix</keyword>
<dbReference type="RefSeq" id="WP_029720764.1">
    <property type="nucleotide sequence ID" value="NZ_JNVU01000012.1"/>
</dbReference>
<comment type="caution">
    <text evidence="9">The sequence shown here is derived from an EMBL/GenBank/DDBJ whole genome shotgun (WGS) entry which is preliminary data.</text>
</comment>
<reference evidence="9 10" key="1">
    <citation type="submission" date="2014-06" db="EMBL/GenBank/DDBJ databases">
        <title>Saccharopolyspora rectivirgula DSM-43113 Genome sequencing.</title>
        <authorList>
            <person name="Barrera C."/>
            <person name="Millon L."/>
            <person name="Rognon B."/>
            <person name="Zaugg C."/>
            <person name="Monod M."/>
        </authorList>
    </citation>
    <scope>NUCLEOTIDE SEQUENCE [LARGE SCALE GENOMIC DNA]</scope>
    <source>
        <strain evidence="9 10">DSM 43113</strain>
    </source>
</reference>
<sequence>MQRSGSQQKSAGKVRSLLNKVVIDTRPLRYPAYRRLWLSNVVVALGGQFTVVAVPKQLYDLTGSSSYVGLAGLAGLLPLLVFGLWGGAVADAVDRRRLMVITTAGLAGSAALLWLTTATGLASVGSVLLLYALQQVFFAINMPTRNAAIARLIPTELLSSAQALNTTVFQLGAIIGPLLAGMLLPFIGLSALYLLDALALGAVLWAAWRLPPLPPQDGAPTRAGLRAVLDGFRYLSVHTVLLASYLVDIIAMVFGLPRALFPAMAEQTFGSANGNGAALGWLYAAIPLGSFAAGLFSGWLHRFVRHGVGVVLAVIAWGLAVIGFGLADSLWLGVLFLALGGGADLVSMVYRGAILQEAATDEMRGRLQGVFTVVVTGGPRLADVLHGLAGDWLGTRLAVVGGGVLVVVCTLLAAVALPAFWQYRAPR</sequence>
<dbReference type="AlphaFoldDB" id="A0A073B1Q0"/>
<comment type="subcellular location">
    <subcellularLocation>
        <location evidence="1">Cell inner membrane</location>
        <topology evidence="1">Multi-pass membrane protein</topology>
    </subcellularLocation>
</comment>
<feature type="transmembrane region" description="Helical" evidence="7">
    <location>
        <begin position="330"/>
        <end position="350"/>
    </location>
</feature>
<evidence type="ECO:0000259" key="8">
    <source>
        <dbReference type="PROSITE" id="PS50850"/>
    </source>
</evidence>
<dbReference type="InterPro" id="IPR036259">
    <property type="entry name" value="MFS_trans_sf"/>
</dbReference>
<keyword evidence="10" id="KW-1185">Reference proteome</keyword>
<evidence type="ECO:0000256" key="7">
    <source>
        <dbReference type="SAM" id="Phobius"/>
    </source>
</evidence>
<keyword evidence="2" id="KW-0813">Transport</keyword>
<evidence type="ECO:0000256" key="4">
    <source>
        <dbReference type="ARBA" id="ARBA00022692"/>
    </source>
</evidence>
<organism evidence="9 10">
    <name type="scientific">Saccharopolyspora rectivirgula</name>
    <dbReference type="NCBI Taxonomy" id="28042"/>
    <lineage>
        <taxon>Bacteria</taxon>
        <taxon>Bacillati</taxon>
        <taxon>Actinomycetota</taxon>
        <taxon>Actinomycetes</taxon>
        <taxon>Pseudonocardiales</taxon>
        <taxon>Pseudonocardiaceae</taxon>
        <taxon>Saccharopolyspora</taxon>
    </lineage>
</organism>
<evidence type="ECO:0000256" key="6">
    <source>
        <dbReference type="ARBA" id="ARBA00023136"/>
    </source>
</evidence>
<feature type="transmembrane region" description="Helical" evidence="7">
    <location>
        <begin position="303"/>
        <end position="324"/>
    </location>
</feature>
<dbReference type="PANTHER" id="PTHR23513:SF9">
    <property type="entry name" value="ENTEROBACTIN EXPORTER ENTS"/>
    <property type="match status" value="1"/>
</dbReference>
<feature type="transmembrane region" description="Helical" evidence="7">
    <location>
        <begin position="370"/>
        <end position="389"/>
    </location>
</feature>
<name>A0A073B1Q0_9PSEU</name>
<dbReference type="STRING" id="28042.GU90_03290"/>
<keyword evidence="3" id="KW-1003">Cell membrane</keyword>
<dbReference type="Gene3D" id="1.20.1250.20">
    <property type="entry name" value="MFS general substrate transporter like domains"/>
    <property type="match status" value="1"/>
</dbReference>
<dbReference type="Pfam" id="PF05977">
    <property type="entry name" value="MFS_3"/>
    <property type="match status" value="1"/>
</dbReference>
<evidence type="ECO:0000256" key="5">
    <source>
        <dbReference type="ARBA" id="ARBA00022989"/>
    </source>
</evidence>
<dbReference type="InterPro" id="IPR010290">
    <property type="entry name" value="TM_effector"/>
</dbReference>
<evidence type="ECO:0000256" key="3">
    <source>
        <dbReference type="ARBA" id="ARBA00022475"/>
    </source>
</evidence>
<evidence type="ECO:0000256" key="2">
    <source>
        <dbReference type="ARBA" id="ARBA00022448"/>
    </source>
</evidence>
<dbReference type="PANTHER" id="PTHR23513">
    <property type="entry name" value="INTEGRAL MEMBRANE EFFLUX PROTEIN-RELATED"/>
    <property type="match status" value="1"/>
</dbReference>
<evidence type="ECO:0000313" key="9">
    <source>
        <dbReference type="EMBL" id="KEI45481.1"/>
    </source>
</evidence>
<feature type="transmembrane region" description="Helical" evidence="7">
    <location>
        <begin position="36"/>
        <end position="55"/>
    </location>
</feature>
<evidence type="ECO:0000256" key="1">
    <source>
        <dbReference type="ARBA" id="ARBA00004429"/>
    </source>
</evidence>
<accession>A0A073B1Q0</accession>
<feature type="transmembrane region" description="Helical" evidence="7">
    <location>
        <begin position="276"/>
        <end position="296"/>
    </location>
</feature>
<dbReference type="InterPro" id="IPR020846">
    <property type="entry name" value="MFS_dom"/>
</dbReference>
<feature type="transmembrane region" description="Helical" evidence="7">
    <location>
        <begin position="121"/>
        <end position="142"/>
    </location>
</feature>
<dbReference type="GO" id="GO:0022857">
    <property type="term" value="F:transmembrane transporter activity"/>
    <property type="evidence" value="ECO:0007669"/>
    <property type="project" value="InterPro"/>
</dbReference>
<feature type="transmembrane region" description="Helical" evidence="7">
    <location>
        <begin position="395"/>
        <end position="421"/>
    </location>
</feature>
<feature type="domain" description="Major facilitator superfamily (MFS) profile" evidence="8">
    <location>
        <begin position="236"/>
        <end position="427"/>
    </location>
</feature>
<feature type="transmembrane region" description="Helical" evidence="7">
    <location>
        <begin position="67"/>
        <end position="86"/>
    </location>
</feature>
<protein>
    <submittedName>
        <fullName evidence="9">MFS transporter permease</fullName>
    </submittedName>
</protein>
<dbReference type="SUPFAM" id="SSF103473">
    <property type="entry name" value="MFS general substrate transporter"/>
    <property type="match status" value="1"/>
</dbReference>
<dbReference type="eggNOG" id="COG0477">
    <property type="taxonomic scope" value="Bacteria"/>
</dbReference>
<proteinExistence type="predicted"/>
<keyword evidence="6 7" id="KW-0472">Membrane</keyword>